<accession>A0A9P8U9S4</accession>
<dbReference type="AlphaFoldDB" id="A0A9P8U9S4"/>
<gene>
    <name evidence="2" type="ORF">BKA67DRAFT_580105</name>
</gene>
<keyword evidence="3" id="KW-1185">Reference proteome</keyword>
<dbReference type="GO" id="GO:0004672">
    <property type="term" value="F:protein kinase activity"/>
    <property type="evidence" value="ECO:0007669"/>
    <property type="project" value="InterPro"/>
</dbReference>
<dbReference type="RefSeq" id="XP_045953138.1">
    <property type="nucleotide sequence ID" value="XM_046103822.1"/>
</dbReference>
<comment type="caution">
    <text evidence="2">The sequence shown here is derived from an EMBL/GenBank/DDBJ whole genome shotgun (WGS) entry which is preliminary data.</text>
</comment>
<protein>
    <recommendedName>
        <fullName evidence="1">Protein kinase domain-containing protein</fullName>
    </recommendedName>
</protein>
<dbReference type="EMBL" id="JAGPXC010000009">
    <property type="protein sequence ID" value="KAH6646624.1"/>
    <property type="molecule type" value="Genomic_DNA"/>
</dbReference>
<evidence type="ECO:0000313" key="2">
    <source>
        <dbReference type="EMBL" id="KAH6646624.1"/>
    </source>
</evidence>
<dbReference type="PROSITE" id="PS50011">
    <property type="entry name" value="PROTEIN_KINASE_DOM"/>
    <property type="match status" value="1"/>
</dbReference>
<dbReference type="GO" id="GO:0005524">
    <property type="term" value="F:ATP binding"/>
    <property type="evidence" value="ECO:0007669"/>
    <property type="project" value="InterPro"/>
</dbReference>
<evidence type="ECO:0000259" key="1">
    <source>
        <dbReference type="PROSITE" id="PS50011"/>
    </source>
</evidence>
<dbReference type="GeneID" id="70132713"/>
<name>A0A9P8U9S4_9PEZI</name>
<feature type="domain" description="Protein kinase" evidence="1">
    <location>
        <begin position="1"/>
        <end position="75"/>
    </location>
</feature>
<dbReference type="Proteomes" id="UP000758603">
    <property type="component" value="Unassembled WGS sequence"/>
</dbReference>
<organism evidence="2 3">
    <name type="scientific">Truncatella angustata</name>
    <dbReference type="NCBI Taxonomy" id="152316"/>
    <lineage>
        <taxon>Eukaryota</taxon>
        <taxon>Fungi</taxon>
        <taxon>Dikarya</taxon>
        <taxon>Ascomycota</taxon>
        <taxon>Pezizomycotina</taxon>
        <taxon>Sordariomycetes</taxon>
        <taxon>Xylariomycetidae</taxon>
        <taxon>Amphisphaeriales</taxon>
        <taxon>Sporocadaceae</taxon>
        <taxon>Truncatella</taxon>
    </lineage>
</organism>
<dbReference type="InterPro" id="IPR000719">
    <property type="entry name" value="Prot_kinase_dom"/>
</dbReference>
<reference evidence="2" key="1">
    <citation type="journal article" date="2021" name="Nat. Commun.">
        <title>Genetic determinants of endophytism in the Arabidopsis root mycobiome.</title>
        <authorList>
            <person name="Mesny F."/>
            <person name="Miyauchi S."/>
            <person name="Thiergart T."/>
            <person name="Pickel B."/>
            <person name="Atanasova L."/>
            <person name="Karlsson M."/>
            <person name="Huettel B."/>
            <person name="Barry K.W."/>
            <person name="Haridas S."/>
            <person name="Chen C."/>
            <person name="Bauer D."/>
            <person name="Andreopoulos W."/>
            <person name="Pangilinan J."/>
            <person name="LaButti K."/>
            <person name="Riley R."/>
            <person name="Lipzen A."/>
            <person name="Clum A."/>
            <person name="Drula E."/>
            <person name="Henrissat B."/>
            <person name="Kohler A."/>
            <person name="Grigoriev I.V."/>
            <person name="Martin F.M."/>
            <person name="Hacquard S."/>
        </authorList>
    </citation>
    <scope>NUCLEOTIDE SEQUENCE</scope>
    <source>
        <strain evidence="2">MPI-SDFR-AT-0073</strain>
    </source>
</reference>
<sequence>MDVSVRLADFGTGDELKALITFPLINKSCSELVHTSELSGYNLSCFTLLKSSWGRLGCYKIDTWNLGLIIWELSE</sequence>
<proteinExistence type="predicted"/>
<evidence type="ECO:0000313" key="3">
    <source>
        <dbReference type="Proteomes" id="UP000758603"/>
    </source>
</evidence>